<dbReference type="EMBL" id="MBFS01001917">
    <property type="protein sequence ID" value="PVV00532.1"/>
    <property type="molecule type" value="Genomic_DNA"/>
</dbReference>
<evidence type="ECO:0000313" key="6">
    <source>
        <dbReference type="EMBL" id="PVV00532.1"/>
    </source>
</evidence>
<keyword evidence="2" id="KW-0677">Repeat</keyword>
<dbReference type="SMART" id="SM00320">
    <property type="entry name" value="WD40"/>
    <property type="match status" value="5"/>
</dbReference>
<dbReference type="InterPro" id="IPR036322">
    <property type="entry name" value="WD40_repeat_dom_sf"/>
</dbReference>
<keyword evidence="1 3" id="KW-0853">WD repeat</keyword>
<feature type="compositionally biased region" description="Polar residues" evidence="4">
    <location>
        <begin position="26"/>
        <end position="36"/>
    </location>
</feature>
<feature type="repeat" description="WD" evidence="3">
    <location>
        <begin position="327"/>
        <end position="368"/>
    </location>
</feature>
<dbReference type="PROSITE" id="PS50896">
    <property type="entry name" value="LISH"/>
    <property type="match status" value="1"/>
</dbReference>
<evidence type="ECO:0000256" key="3">
    <source>
        <dbReference type="PROSITE-ProRule" id="PRU00221"/>
    </source>
</evidence>
<dbReference type="InterPro" id="IPR054080">
    <property type="entry name" value="TPR1-like_2nd"/>
</dbReference>
<comment type="caution">
    <text evidence="6">The sequence shown here is derived from an EMBL/GenBank/DDBJ whole genome shotgun (WGS) entry which is preliminary data.</text>
</comment>
<dbReference type="Pfam" id="PF23627">
    <property type="entry name" value="LisH_WDR26"/>
    <property type="match status" value="1"/>
</dbReference>
<dbReference type="PRINTS" id="PR00320">
    <property type="entry name" value="GPROTEINBRPT"/>
</dbReference>
<dbReference type="STRING" id="133381.A0A2T9Z7K7"/>
<feature type="repeat" description="WD" evidence="3">
    <location>
        <begin position="369"/>
        <end position="410"/>
    </location>
</feature>
<dbReference type="PANTHER" id="PTHR22838:SF0">
    <property type="entry name" value="WD REPEAT-CONTAINING PROTEIN 26"/>
    <property type="match status" value="1"/>
</dbReference>
<dbReference type="InterPro" id="IPR015943">
    <property type="entry name" value="WD40/YVTN_repeat-like_dom_sf"/>
</dbReference>
<evidence type="ECO:0000256" key="4">
    <source>
        <dbReference type="SAM" id="MobiDB-lite"/>
    </source>
</evidence>
<gene>
    <name evidence="6" type="ORF">BB560_005081</name>
</gene>
<dbReference type="Pfam" id="PF00400">
    <property type="entry name" value="WD40"/>
    <property type="match status" value="3"/>
</dbReference>
<dbReference type="Gene3D" id="2.130.10.10">
    <property type="entry name" value="YVTN repeat-like/Quinoprotein amine dehydrogenase"/>
    <property type="match status" value="1"/>
</dbReference>
<evidence type="ECO:0000313" key="7">
    <source>
        <dbReference type="Proteomes" id="UP000245609"/>
    </source>
</evidence>
<sequence>MDNNHIKNEPSSNSGSISSQISPNSTPQDLANSKTQILYKRKRSNSEFSSEISDNRLHISALSQPKKNKPFSEVLLSINSDISNKMKLDPATKQENSPLSISDKGKPTPSENAVKRHSKYKEEEVIRLILQQLSDLGFNSSVEMLQKESGYILESPAIKAFKTDILEGNWDLAIEKLPLIPVKSKHKVLLITFQIKKQQYLEALFCGNLNLAIHLLQNEISTLSIQQSQIHCLSRLLMCNSIEDFLSKTNWTKNILESRRSLIDSLYEYMPRDLMLQPQRLQTLFDQSLAYQVSKCIYHSAEGKPSLYKDHTCKSKSQFAESPIYTLKDHTDEVWFVAFSHNGKFLASGSKDKSIIIWDTNKFKPVHTLRAHDKEISCLAWSPDDKILASASNDRTLKLWDCLTGECFKTLSGHNDFVTAVRWMPNGVNLISGSLDKKLILWNKNGTKAKEWTFSHIHDIAVTSDGSTIIIADNEKTISCFDLASESVTMKLKETDSILSIYLLKDDNHLLVGTTNYHLHLWDITSGQIIQSFMGFKLGAYVTRCSIGGINDSLVFCGSAG</sequence>
<dbReference type="OrthoDB" id="972532at2759"/>
<proteinExistence type="predicted"/>
<dbReference type="AlphaFoldDB" id="A0A2T9Z7K7"/>
<dbReference type="InterPro" id="IPR020472">
    <property type="entry name" value="WD40_PAC1"/>
</dbReference>
<reference evidence="6 7" key="1">
    <citation type="journal article" date="2018" name="MBio">
        <title>Comparative Genomics Reveals the Core Gene Toolbox for the Fungus-Insect Symbiosis.</title>
        <authorList>
            <person name="Wang Y."/>
            <person name="Stata M."/>
            <person name="Wang W."/>
            <person name="Stajich J.E."/>
            <person name="White M.M."/>
            <person name="Moncalvo J.M."/>
        </authorList>
    </citation>
    <scope>NUCLEOTIDE SEQUENCE [LARGE SCALE GENOMIC DNA]</scope>
    <source>
        <strain evidence="6 7">SC-DP-2</strain>
    </source>
</reference>
<protein>
    <recommendedName>
        <fullName evidence="5">TPR1-like CTLH-containing domain-containing protein</fullName>
    </recommendedName>
</protein>
<dbReference type="Pfam" id="PF21889">
    <property type="entry name" value="TPR1-like_2nd"/>
    <property type="match status" value="1"/>
</dbReference>
<dbReference type="SUPFAM" id="SSF50978">
    <property type="entry name" value="WD40 repeat-like"/>
    <property type="match status" value="1"/>
</dbReference>
<feature type="region of interest" description="Disordered" evidence="4">
    <location>
        <begin position="86"/>
        <end position="117"/>
    </location>
</feature>
<dbReference type="PANTHER" id="PTHR22838">
    <property type="entry name" value="WD REPEAT PROTEIN 26-RELATED"/>
    <property type="match status" value="1"/>
</dbReference>
<feature type="region of interest" description="Disordered" evidence="4">
    <location>
        <begin position="1"/>
        <end position="53"/>
    </location>
</feature>
<feature type="compositionally biased region" description="Low complexity" evidence="4">
    <location>
        <begin position="10"/>
        <end position="25"/>
    </location>
</feature>
<keyword evidence="7" id="KW-1185">Reference proteome</keyword>
<name>A0A2T9Z7K7_9FUNG</name>
<dbReference type="PROSITE" id="PS50294">
    <property type="entry name" value="WD_REPEATS_REGION"/>
    <property type="match status" value="3"/>
</dbReference>
<evidence type="ECO:0000256" key="1">
    <source>
        <dbReference type="ARBA" id="ARBA00022574"/>
    </source>
</evidence>
<feature type="repeat" description="WD" evidence="3">
    <location>
        <begin position="411"/>
        <end position="443"/>
    </location>
</feature>
<dbReference type="InterPro" id="IPR051350">
    <property type="entry name" value="WD_repeat-ST_regulator"/>
</dbReference>
<dbReference type="InterPro" id="IPR006594">
    <property type="entry name" value="LisH"/>
</dbReference>
<feature type="domain" description="TPR1-like CTLH-containing" evidence="5">
    <location>
        <begin position="158"/>
        <end position="268"/>
    </location>
</feature>
<evidence type="ECO:0000259" key="5">
    <source>
        <dbReference type="Pfam" id="PF21889"/>
    </source>
</evidence>
<dbReference type="InterPro" id="IPR001680">
    <property type="entry name" value="WD40_rpt"/>
</dbReference>
<accession>A0A2T9Z7K7</accession>
<dbReference type="PROSITE" id="PS50082">
    <property type="entry name" value="WD_REPEATS_2"/>
    <property type="match status" value="3"/>
</dbReference>
<dbReference type="Proteomes" id="UP000245609">
    <property type="component" value="Unassembled WGS sequence"/>
</dbReference>
<evidence type="ECO:0000256" key="2">
    <source>
        <dbReference type="ARBA" id="ARBA00022737"/>
    </source>
</evidence>
<organism evidence="6 7">
    <name type="scientific">Smittium megazygosporum</name>
    <dbReference type="NCBI Taxonomy" id="133381"/>
    <lineage>
        <taxon>Eukaryota</taxon>
        <taxon>Fungi</taxon>
        <taxon>Fungi incertae sedis</taxon>
        <taxon>Zoopagomycota</taxon>
        <taxon>Kickxellomycotina</taxon>
        <taxon>Harpellomycetes</taxon>
        <taxon>Harpellales</taxon>
        <taxon>Legeriomycetaceae</taxon>
        <taxon>Smittium</taxon>
    </lineage>
</organism>
<dbReference type="CDD" id="cd00200">
    <property type="entry name" value="WD40"/>
    <property type="match status" value="1"/>
</dbReference>